<feature type="domain" description="Secretion system C-terminal sorting" evidence="2">
    <location>
        <begin position="320"/>
        <end position="395"/>
    </location>
</feature>
<dbReference type="AlphaFoldDB" id="A0A7V1M193"/>
<dbReference type="CDD" id="cd15482">
    <property type="entry name" value="Sialidase_non-viral"/>
    <property type="match status" value="1"/>
</dbReference>
<organism evidence="3">
    <name type="scientific">Caldithrix abyssi</name>
    <dbReference type="NCBI Taxonomy" id="187145"/>
    <lineage>
        <taxon>Bacteria</taxon>
        <taxon>Pseudomonadati</taxon>
        <taxon>Calditrichota</taxon>
        <taxon>Calditrichia</taxon>
        <taxon>Calditrichales</taxon>
        <taxon>Calditrichaceae</taxon>
        <taxon>Caldithrix</taxon>
    </lineage>
</organism>
<dbReference type="NCBIfam" id="TIGR04183">
    <property type="entry name" value="Por_Secre_tail"/>
    <property type="match status" value="1"/>
</dbReference>
<dbReference type="Pfam" id="PF18962">
    <property type="entry name" value="Por_Secre_tail"/>
    <property type="match status" value="1"/>
</dbReference>
<evidence type="ECO:0000256" key="1">
    <source>
        <dbReference type="SAM" id="SignalP"/>
    </source>
</evidence>
<comment type="caution">
    <text evidence="3">The sequence shown here is derived from an EMBL/GenBank/DDBJ whole genome shotgun (WGS) entry which is preliminary data.</text>
</comment>
<feature type="signal peptide" evidence="1">
    <location>
        <begin position="1"/>
        <end position="19"/>
    </location>
</feature>
<dbReference type="Gene3D" id="2.60.40.4070">
    <property type="match status" value="1"/>
</dbReference>
<accession>A0A7V1M193</accession>
<evidence type="ECO:0000259" key="2">
    <source>
        <dbReference type="Pfam" id="PF18962"/>
    </source>
</evidence>
<dbReference type="EMBL" id="DRLD01000329">
    <property type="protein sequence ID" value="HED11384.1"/>
    <property type="molecule type" value="Genomic_DNA"/>
</dbReference>
<sequence length="398" mass="44910">MRTTAFLLLIALSSLSAQTGWYKVSPGSGGKIASFAEDSDQNLYLLSADRIYKSDSTGMNWAEFRQLPDTIFVYFTINGNNTFFASTWGVTYRSTDFGGQWDSVFRFAREIVSKGNSCYLTDGYSYIYHSYDDGQSWNTPEVTTGSSGTEIVDMVLGPAGEIYVSDIFISSELGVNLSLSTDGGRSFRYLRNIGDLKHYDIIVNSRGELFVDTLVSRDRGQSWEAYTRKTIAGEFDVNHQDILYKSQYGGRVYEYSETDSSWKKILALPEGEHITATFIDSRDYYYVGTDSGYVYRTAIATGLEKNEPFLPQQTRLYANYPNPFNPETLIPYRIMKREKVELSVYDLTGRKIATLLNKVEDAGEHTVRFDAAGLASGVYIYTLKSGSFVESRKMILLR</sequence>
<reference evidence="3" key="1">
    <citation type="journal article" date="2020" name="mSystems">
        <title>Genome- and Community-Level Interaction Insights into Carbon Utilization and Element Cycling Functions of Hydrothermarchaeota in Hydrothermal Sediment.</title>
        <authorList>
            <person name="Zhou Z."/>
            <person name="Liu Y."/>
            <person name="Xu W."/>
            <person name="Pan J."/>
            <person name="Luo Z.H."/>
            <person name="Li M."/>
        </authorList>
    </citation>
    <scope>NUCLEOTIDE SEQUENCE [LARGE SCALE GENOMIC DNA]</scope>
    <source>
        <strain evidence="3">HyVt-456</strain>
    </source>
</reference>
<proteinExistence type="predicted"/>
<dbReference type="InterPro" id="IPR015943">
    <property type="entry name" value="WD40/YVTN_repeat-like_dom_sf"/>
</dbReference>
<gene>
    <name evidence="3" type="ORF">ENJ10_11900</name>
</gene>
<name>A0A7V1M193_CALAY</name>
<dbReference type="SUPFAM" id="SSF110296">
    <property type="entry name" value="Oligoxyloglucan reducing end-specific cellobiohydrolase"/>
    <property type="match status" value="1"/>
</dbReference>
<keyword evidence="1" id="KW-0732">Signal</keyword>
<dbReference type="Gene3D" id="2.130.10.10">
    <property type="entry name" value="YVTN repeat-like/Quinoprotein amine dehydrogenase"/>
    <property type="match status" value="2"/>
</dbReference>
<dbReference type="Proteomes" id="UP000886005">
    <property type="component" value="Unassembled WGS sequence"/>
</dbReference>
<feature type="chain" id="PRO_5030785975" evidence="1">
    <location>
        <begin position="20"/>
        <end position="398"/>
    </location>
</feature>
<dbReference type="InterPro" id="IPR026444">
    <property type="entry name" value="Secre_tail"/>
</dbReference>
<protein>
    <submittedName>
        <fullName evidence="3">T9SS type A sorting domain-containing protein</fullName>
    </submittedName>
</protein>
<evidence type="ECO:0000313" key="3">
    <source>
        <dbReference type="EMBL" id="HED11384.1"/>
    </source>
</evidence>